<dbReference type="EMBL" id="CP064846">
    <property type="protein sequence ID" value="QPG18515.1"/>
    <property type="molecule type" value="Genomic_DNA"/>
</dbReference>
<name>A0A7S9HQI6_BACVE</name>
<evidence type="ECO:0000313" key="2">
    <source>
        <dbReference type="EMBL" id="QPG23200.1"/>
    </source>
</evidence>
<reference evidence="2" key="1">
    <citation type="submission" date="2020-11" db="EMBL/GenBank/DDBJ databases">
        <title>Complete genome of Bacillus amyloliguefaciens BZR 277.</title>
        <authorList>
            <person name="Asaturova A."/>
            <person name="Dubyaga V.M."/>
        </authorList>
    </citation>
    <scope>NUCLEOTIDE SEQUENCE</scope>
    <source>
        <strain evidence="2">BZR 277</strain>
    </source>
</reference>
<dbReference type="AlphaFoldDB" id="A0A7S9HQI6"/>
<evidence type="ECO:0000313" key="1">
    <source>
        <dbReference type="EMBL" id="QPG18515.1"/>
    </source>
</evidence>
<dbReference type="RefSeq" id="WP_162918043.1">
    <property type="nucleotide sequence ID" value="NZ_BPWC01000001.1"/>
</dbReference>
<sequence>MQENNNNPYVPGPVKEWKMTPEELAAYVEKHPIIYREELKPSPAFTMSGWENPY</sequence>
<proteinExistence type="predicted"/>
<reference evidence="1" key="2">
    <citation type="submission" date="2020-11" db="EMBL/GenBank/DDBJ databases">
        <title>Complete genome of Bacillus siamensis BZR 86.</title>
        <authorList>
            <person name="Asaturova A.M."/>
            <person name="Dubyaga V.M."/>
        </authorList>
    </citation>
    <scope>NUCLEOTIDE SEQUENCE</scope>
    <source>
        <strain evidence="1">BZR 86</strain>
    </source>
</reference>
<gene>
    <name evidence="2" type="ORF">IXY24_08095</name>
    <name evidence="1" type="ORF">IXY25_02210</name>
</gene>
<protein>
    <submittedName>
        <fullName evidence="1">Uncharacterized protein</fullName>
    </submittedName>
</protein>
<dbReference type="EMBL" id="CP064845">
    <property type="protein sequence ID" value="QPG23200.1"/>
    <property type="molecule type" value="Genomic_DNA"/>
</dbReference>
<accession>A0A7S9HQI6</accession>
<organism evidence="1">
    <name type="scientific">Bacillus velezensis</name>
    <dbReference type="NCBI Taxonomy" id="492670"/>
    <lineage>
        <taxon>Bacteria</taxon>
        <taxon>Bacillati</taxon>
        <taxon>Bacillota</taxon>
        <taxon>Bacilli</taxon>
        <taxon>Bacillales</taxon>
        <taxon>Bacillaceae</taxon>
        <taxon>Bacillus</taxon>
        <taxon>Bacillus amyloliquefaciens group</taxon>
    </lineage>
</organism>